<evidence type="ECO:0000259" key="2">
    <source>
        <dbReference type="Pfam" id="PF25908"/>
    </source>
</evidence>
<feature type="compositionally biased region" description="Acidic residues" evidence="1">
    <location>
        <begin position="723"/>
        <end position="740"/>
    </location>
</feature>
<name>A0AAP0G9C1_9ASPA</name>
<accession>A0AAP0G9C1</accession>
<sequence length="740" mass="80683">MMAADNSPAAAEVTARAASRRYDALASVRTKAMKGKGAWYWAHLEPVLVHGPDSDLPKAVKLRCSLCDTVFSASNPSRTASEHFKRGSCPNFNSSAAAAGDSAGGPSAAAPKPISSRPPSGKRPSIASSDADLSSSPSYLAIVDTNAAFSSSPPPALPAPHHRLVLSGGKEDLGALALLEDSVKRLKSPKASPGAALPKPLADAAIDLLADWLIETGAAAASPSSLEHPKLRAFFQQVGLPALSPRRLVGPLLNSRFHEARAESAARARDALFFQVDSAGWNTTLAAAEQSLISFAVNLPNGTTIFHRAMLTASRPPSDYAEDVLRDAVAHISGGAPHRCAGIVADRFKSKALRNLETENHLMVNIHCQVQGFRSLIKHLTRDLPLFQSAAAKCSRLADFFNSHSSARFILQKYQLQELNHSHLLHSLPSGGSGSAAGNNFSLFLTMLEDVMSSSHPLQSSTLDEDFKLLCLEDPTARELAEMIRGARFWNELRAAHSLTKSFENMTKEMEADRPLLGQCLPLWDEMRGKVKTWRAKFVDFEAVAVDRIIERQFKKNYHPAWSAAFILDPLYLTKDASGKYLPPFKFLSPEQEKDVDRLITRLVSREEAHIVLMELMKWRTEGLDPLYAQAVQVKQTDPATGKMRVANPQSSRLVWETCLSDLRSLGKVAVRLIFLHATACRVRCGSGLLAVAQRSPAARTRLEKMIFVAAQARLERRSFSDEEKDSEIMGGDDVDDNTS</sequence>
<organism evidence="3 4">
    <name type="scientific">Platanthera zijinensis</name>
    <dbReference type="NCBI Taxonomy" id="2320716"/>
    <lineage>
        <taxon>Eukaryota</taxon>
        <taxon>Viridiplantae</taxon>
        <taxon>Streptophyta</taxon>
        <taxon>Embryophyta</taxon>
        <taxon>Tracheophyta</taxon>
        <taxon>Spermatophyta</taxon>
        <taxon>Magnoliopsida</taxon>
        <taxon>Liliopsida</taxon>
        <taxon>Asparagales</taxon>
        <taxon>Orchidaceae</taxon>
        <taxon>Orchidoideae</taxon>
        <taxon>Orchideae</taxon>
        <taxon>Orchidinae</taxon>
        <taxon>Platanthera</taxon>
    </lineage>
</organism>
<comment type="caution">
    <text evidence="3">The sequence shown here is derived from an EMBL/GenBank/DDBJ whole genome shotgun (WGS) entry which is preliminary data.</text>
</comment>
<evidence type="ECO:0000313" key="3">
    <source>
        <dbReference type="EMBL" id="KAK8945143.1"/>
    </source>
</evidence>
<dbReference type="PANTHER" id="PTHR32166">
    <property type="entry name" value="OSJNBA0013A04.12 PROTEIN"/>
    <property type="match status" value="1"/>
</dbReference>
<dbReference type="PANTHER" id="PTHR32166:SF24">
    <property type="entry name" value="F16P17.2 PROTEIN"/>
    <property type="match status" value="1"/>
</dbReference>
<dbReference type="InterPro" id="IPR058269">
    <property type="entry name" value="DUF7963"/>
</dbReference>
<feature type="domain" description="DUF7963" evidence="2">
    <location>
        <begin position="10"/>
        <end position="93"/>
    </location>
</feature>
<keyword evidence="4" id="KW-1185">Reference proteome</keyword>
<feature type="region of interest" description="Disordered" evidence="1">
    <location>
        <begin position="719"/>
        <end position="740"/>
    </location>
</feature>
<dbReference type="SUPFAM" id="SSF53098">
    <property type="entry name" value="Ribonuclease H-like"/>
    <property type="match status" value="1"/>
</dbReference>
<evidence type="ECO:0000256" key="1">
    <source>
        <dbReference type="SAM" id="MobiDB-lite"/>
    </source>
</evidence>
<dbReference type="Proteomes" id="UP001418222">
    <property type="component" value="Unassembled WGS sequence"/>
</dbReference>
<reference evidence="3 4" key="1">
    <citation type="journal article" date="2022" name="Nat. Plants">
        <title>Genomes of leafy and leafless Platanthera orchids illuminate the evolution of mycoheterotrophy.</title>
        <authorList>
            <person name="Li M.H."/>
            <person name="Liu K.W."/>
            <person name="Li Z."/>
            <person name="Lu H.C."/>
            <person name="Ye Q.L."/>
            <person name="Zhang D."/>
            <person name="Wang J.Y."/>
            <person name="Li Y.F."/>
            <person name="Zhong Z.M."/>
            <person name="Liu X."/>
            <person name="Yu X."/>
            <person name="Liu D.K."/>
            <person name="Tu X.D."/>
            <person name="Liu B."/>
            <person name="Hao Y."/>
            <person name="Liao X.Y."/>
            <person name="Jiang Y.T."/>
            <person name="Sun W.H."/>
            <person name="Chen J."/>
            <person name="Chen Y.Q."/>
            <person name="Ai Y."/>
            <person name="Zhai J.W."/>
            <person name="Wu S.S."/>
            <person name="Zhou Z."/>
            <person name="Hsiao Y.Y."/>
            <person name="Wu W.L."/>
            <person name="Chen Y.Y."/>
            <person name="Lin Y.F."/>
            <person name="Hsu J.L."/>
            <person name="Li C.Y."/>
            <person name="Wang Z.W."/>
            <person name="Zhao X."/>
            <person name="Zhong W.Y."/>
            <person name="Ma X.K."/>
            <person name="Ma L."/>
            <person name="Huang J."/>
            <person name="Chen G.Z."/>
            <person name="Huang M.Z."/>
            <person name="Huang L."/>
            <person name="Peng D.H."/>
            <person name="Luo Y.B."/>
            <person name="Zou S.Q."/>
            <person name="Chen S.P."/>
            <person name="Lan S."/>
            <person name="Tsai W.C."/>
            <person name="Van de Peer Y."/>
            <person name="Liu Z.J."/>
        </authorList>
    </citation>
    <scope>NUCLEOTIDE SEQUENCE [LARGE SCALE GENOMIC DNA]</scope>
    <source>
        <strain evidence="3">Lor287</strain>
    </source>
</reference>
<dbReference type="EMBL" id="JBBWWQ010000006">
    <property type="protein sequence ID" value="KAK8945143.1"/>
    <property type="molecule type" value="Genomic_DNA"/>
</dbReference>
<dbReference type="AlphaFoldDB" id="A0AAP0G9C1"/>
<evidence type="ECO:0000313" key="4">
    <source>
        <dbReference type="Proteomes" id="UP001418222"/>
    </source>
</evidence>
<dbReference type="Pfam" id="PF25908">
    <property type="entry name" value="DUF7963"/>
    <property type="match status" value="1"/>
</dbReference>
<proteinExistence type="predicted"/>
<gene>
    <name evidence="3" type="ORF">KSP39_PZI008548</name>
</gene>
<dbReference type="InterPro" id="IPR012337">
    <property type="entry name" value="RNaseH-like_sf"/>
</dbReference>
<feature type="region of interest" description="Disordered" evidence="1">
    <location>
        <begin position="97"/>
        <end position="133"/>
    </location>
</feature>
<protein>
    <recommendedName>
        <fullName evidence="2">DUF7963 domain-containing protein</fullName>
    </recommendedName>
</protein>